<feature type="compositionally biased region" description="Basic and acidic residues" evidence="1">
    <location>
        <begin position="385"/>
        <end position="394"/>
    </location>
</feature>
<gene>
    <name evidence="2" type="ORF">FKW77_006244</name>
</gene>
<evidence type="ECO:0000313" key="3">
    <source>
        <dbReference type="Proteomes" id="UP000316270"/>
    </source>
</evidence>
<dbReference type="Proteomes" id="UP000316270">
    <property type="component" value="Chromosome 11"/>
</dbReference>
<proteinExistence type="predicted"/>
<evidence type="ECO:0000256" key="1">
    <source>
        <dbReference type="SAM" id="MobiDB-lite"/>
    </source>
</evidence>
<accession>A0A517LFS9</accession>
<protein>
    <recommendedName>
        <fullName evidence="4">Leo1-like protein</fullName>
    </recommendedName>
</protein>
<organism evidence="2 3">
    <name type="scientific">Venturia effusa</name>
    <dbReference type="NCBI Taxonomy" id="50376"/>
    <lineage>
        <taxon>Eukaryota</taxon>
        <taxon>Fungi</taxon>
        <taxon>Dikarya</taxon>
        <taxon>Ascomycota</taxon>
        <taxon>Pezizomycotina</taxon>
        <taxon>Dothideomycetes</taxon>
        <taxon>Pleosporomycetidae</taxon>
        <taxon>Venturiales</taxon>
        <taxon>Venturiaceae</taxon>
        <taxon>Venturia</taxon>
    </lineage>
</organism>
<feature type="compositionally biased region" description="Basic and acidic residues" evidence="1">
    <location>
        <begin position="72"/>
        <end position="84"/>
    </location>
</feature>
<dbReference type="PANTHER" id="PTHR23146:SF0">
    <property type="entry name" value="RNA POLYMERASE-ASSOCIATED PROTEIN LEO1"/>
    <property type="match status" value="1"/>
</dbReference>
<dbReference type="Pfam" id="PF04004">
    <property type="entry name" value="Leo1"/>
    <property type="match status" value="1"/>
</dbReference>
<dbReference type="EMBL" id="CP042195">
    <property type="protein sequence ID" value="QDS74436.1"/>
    <property type="molecule type" value="Genomic_DNA"/>
</dbReference>
<dbReference type="GO" id="GO:0006368">
    <property type="term" value="P:transcription elongation by RNA polymerase II"/>
    <property type="evidence" value="ECO:0007669"/>
    <property type="project" value="InterPro"/>
</dbReference>
<feature type="region of interest" description="Disordered" evidence="1">
    <location>
        <begin position="1"/>
        <end position="103"/>
    </location>
</feature>
<evidence type="ECO:0000313" key="2">
    <source>
        <dbReference type="EMBL" id="QDS74436.1"/>
    </source>
</evidence>
<evidence type="ECO:0008006" key="4">
    <source>
        <dbReference type="Google" id="ProtNLM"/>
    </source>
</evidence>
<dbReference type="GO" id="GO:0032968">
    <property type="term" value="P:positive regulation of transcription elongation by RNA polymerase II"/>
    <property type="evidence" value="ECO:0007669"/>
    <property type="project" value="TreeGrafter"/>
</dbReference>
<dbReference type="GO" id="GO:1990269">
    <property type="term" value="F:RNA polymerase II C-terminal domain phosphoserine binding"/>
    <property type="evidence" value="ECO:0007669"/>
    <property type="project" value="TreeGrafter"/>
</dbReference>
<feature type="compositionally biased region" description="Polar residues" evidence="1">
    <location>
        <begin position="1"/>
        <end position="29"/>
    </location>
</feature>
<dbReference type="GO" id="GO:0016593">
    <property type="term" value="C:Cdc73/Paf1 complex"/>
    <property type="evidence" value="ECO:0007669"/>
    <property type="project" value="InterPro"/>
</dbReference>
<sequence length="479" mass="53646">MSSDSGLDDPNNQLEDNEVASNAPKNSDGGNEGGMDDLFGDGDDGPIETAEAEAEAAERRDLDDEELDSGDDLDRSDRVQREANEPQPETITENYNVIDVDFPRHPIPQPSDGEVYTLKVPKFASIEPTAFHIQSFQPPTTEHHTNEAPPPNFSALKTAQTTIRWRHSPSNPSELQSNARLLRWSDGSLTLQLASDATVQYQLQPKLLAPPQRNPPKPTATSIKDDKRGNVKWNEKAEHWTYLASASNASFMIRVTNKITGSLQVLPSDSDEGALQFLANNHEKAKKKEGHIKMLGLVKEDPELAKKRAEQADREKTRAQRRLEGNLLKEKERAVRGGARGPRSGLTIGGLEDDDMGGRGAGRAPRPKPRRKKRNDEYSDEEEEYYGRRPGRQDEYDEEDDFIAGSDEEEDKDAEGSEEEEDYDAAMERREKEQAKAARAGTPKRDRPRDADADEDADHDSPVSRQKRRRVVEEDDDDE</sequence>
<dbReference type="OrthoDB" id="20844at2759"/>
<feature type="compositionally biased region" description="Acidic residues" evidence="1">
    <location>
        <begin position="395"/>
        <end position="425"/>
    </location>
</feature>
<feature type="compositionally biased region" description="Basic and acidic residues" evidence="1">
    <location>
        <begin position="426"/>
        <end position="436"/>
    </location>
</feature>
<dbReference type="STRING" id="50376.A0A517LFS9"/>
<name>A0A517LFS9_9PEZI</name>
<feature type="region of interest" description="Disordered" evidence="1">
    <location>
        <begin position="308"/>
        <end position="479"/>
    </location>
</feature>
<keyword evidence="3" id="KW-1185">Reference proteome</keyword>
<reference evidence="2 3" key="1">
    <citation type="submission" date="2019-07" db="EMBL/GenBank/DDBJ databases">
        <title>Finished genome of Venturia effusa.</title>
        <authorList>
            <person name="Young C.A."/>
            <person name="Cox M.P."/>
            <person name="Ganley A.R.D."/>
            <person name="David W.J."/>
        </authorList>
    </citation>
    <scope>NUCLEOTIDE SEQUENCE [LARGE SCALE GENOMIC DNA]</scope>
    <source>
        <strain evidence="3">albino</strain>
    </source>
</reference>
<feature type="compositionally biased region" description="Acidic residues" evidence="1">
    <location>
        <begin position="34"/>
        <end position="55"/>
    </location>
</feature>
<dbReference type="PANTHER" id="PTHR23146">
    <property type="entry name" value="LEO1 PROTEIN"/>
    <property type="match status" value="1"/>
</dbReference>
<feature type="compositionally biased region" description="Basic and acidic residues" evidence="1">
    <location>
        <begin position="308"/>
        <end position="335"/>
    </location>
</feature>
<dbReference type="InterPro" id="IPR007149">
    <property type="entry name" value="Leo1"/>
</dbReference>
<dbReference type="AlphaFoldDB" id="A0A517LFS9"/>